<feature type="compositionally biased region" description="Polar residues" evidence="1">
    <location>
        <begin position="1"/>
        <end position="10"/>
    </location>
</feature>
<evidence type="ECO:0000256" key="1">
    <source>
        <dbReference type="SAM" id="MobiDB-lite"/>
    </source>
</evidence>
<dbReference type="Proteomes" id="UP000626109">
    <property type="component" value="Unassembled WGS sequence"/>
</dbReference>
<gene>
    <name evidence="2" type="ORF">PGLA2088_LOCUS42556</name>
</gene>
<reference evidence="2" key="1">
    <citation type="submission" date="2021-02" db="EMBL/GenBank/DDBJ databases">
        <authorList>
            <person name="Dougan E. K."/>
            <person name="Rhodes N."/>
            <person name="Thang M."/>
            <person name="Chan C."/>
        </authorList>
    </citation>
    <scope>NUCLEOTIDE SEQUENCE</scope>
</reference>
<evidence type="ECO:0000313" key="3">
    <source>
        <dbReference type="Proteomes" id="UP000626109"/>
    </source>
</evidence>
<accession>A0A813L9N8</accession>
<dbReference type="AlphaFoldDB" id="A0A813L9N8"/>
<name>A0A813L9N8_POLGL</name>
<protein>
    <submittedName>
        <fullName evidence="2">Uncharacterized protein</fullName>
    </submittedName>
</protein>
<dbReference type="EMBL" id="CAJNNW010034384">
    <property type="protein sequence ID" value="CAE8722475.1"/>
    <property type="molecule type" value="Genomic_DNA"/>
</dbReference>
<feature type="non-terminal residue" evidence="2">
    <location>
        <position position="123"/>
    </location>
</feature>
<sequence length="123" mass="13553">VSQLATTTKSPGKRRRLCGGAAEEPQPRIPPDDLDRRLYGFWDFIGNCLLGASSQDSVCSLFELGGSIDCIGDVAFTRDEITAPFLRVGDLPSVVWHCLLICWLGAGGPNQETYRWLRAEKLI</sequence>
<evidence type="ECO:0000313" key="2">
    <source>
        <dbReference type="EMBL" id="CAE8722475.1"/>
    </source>
</evidence>
<feature type="non-terminal residue" evidence="2">
    <location>
        <position position="1"/>
    </location>
</feature>
<organism evidence="2 3">
    <name type="scientific">Polarella glacialis</name>
    <name type="common">Dinoflagellate</name>
    <dbReference type="NCBI Taxonomy" id="89957"/>
    <lineage>
        <taxon>Eukaryota</taxon>
        <taxon>Sar</taxon>
        <taxon>Alveolata</taxon>
        <taxon>Dinophyceae</taxon>
        <taxon>Suessiales</taxon>
        <taxon>Suessiaceae</taxon>
        <taxon>Polarella</taxon>
    </lineage>
</organism>
<feature type="region of interest" description="Disordered" evidence="1">
    <location>
        <begin position="1"/>
        <end position="31"/>
    </location>
</feature>
<proteinExistence type="predicted"/>
<comment type="caution">
    <text evidence="2">The sequence shown here is derived from an EMBL/GenBank/DDBJ whole genome shotgun (WGS) entry which is preliminary data.</text>
</comment>